<sequence length="79" mass="8448">CGTSPTGPRPEWLDAPSSVPPGGLSGFCAVPRARGAGPPIRYASAPADRRAPTSPRWSRQSGLFWRRLGCRRCRPLSCA</sequence>
<feature type="region of interest" description="Disordered" evidence="1">
    <location>
        <begin position="1"/>
        <end position="21"/>
    </location>
</feature>
<gene>
    <name evidence="2" type="ORF">AVDCRST_MAG19-4296</name>
</gene>
<organism evidence="2">
    <name type="scientific">uncultured Thermomicrobiales bacterium</name>
    <dbReference type="NCBI Taxonomy" id="1645740"/>
    <lineage>
        <taxon>Bacteria</taxon>
        <taxon>Pseudomonadati</taxon>
        <taxon>Thermomicrobiota</taxon>
        <taxon>Thermomicrobia</taxon>
        <taxon>Thermomicrobiales</taxon>
        <taxon>environmental samples</taxon>
    </lineage>
</organism>
<protein>
    <submittedName>
        <fullName evidence="2">Uncharacterized protein</fullName>
    </submittedName>
</protein>
<feature type="region of interest" description="Disordered" evidence="1">
    <location>
        <begin position="39"/>
        <end position="58"/>
    </location>
</feature>
<evidence type="ECO:0000256" key="1">
    <source>
        <dbReference type="SAM" id="MobiDB-lite"/>
    </source>
</evidence>
<accession>A0A6J4VN99</accession>
<reference evidence="2" key="1">
    <citation type="submission" date="2020-02" db="EMBL/GenBank/DDBJ databases">
        <authorList>
            <person name="Meier V. D."/>
        </authorList>
    </citation>
    <scope>NUCLEOTIDE SEQUENCE</scope>
    <source>
        <strain evidence="2">AVDCRST_MAG19</strain>
    </source>
</reference>
<dbReference type="EMBL" id="CADCWL010000237">
    <property type="protein sequence ID" value="CAA9582843.1"/>
    <property type="molecule type" value="Genomic_DNA"/>
</dbReference>
<name>A0A6J4VN99_9BACT</name>
<proteinExistence type="predicted"/>
<dbReference type="AlphaFoldDB" id="A0A6J4VN99"/>
<feature type="non-terminal residue" evidence="2">
    <location>
        <position position="1"/>
    </location>
</feature>
<feature type="non-terminal residue" evidence="2">
    <location>
        <position position="79"/>
    </location>
</feature>
<evidence type="ECO:0000313" key="2">
    <source>
        <dbReference type="EMBL" id="CAA9582843.1"/>
    </source>
</evidence>